<dbReference type="InterPro" id="IPR041595">
    <property type="entry name" value="Inorganic_Pase"/>
</dbReference>
<evidence type="ECO:0000259" key="1">
    <source>
        <dbReference type="Pfam" id="PF18823"/>
    </source>
</evidence>
<dbReference type="KEGG" id="vg:54982902"/>
<reference evidence="2 3" key="1">
    <citation type="submission" date="2017-08" db="EMBL/GenBank/DDBJ databases">
        <title>Complete genome sequence of a novel bacteriophage infecting Bordetella bronchiseptica.</title>
        <authorList>
            <person name="Chen Y."/>
            <person name="Song J."/>
            <person name="Wu B."/>
        </authorList>
    </citation>
    <scope>NUCLEOTIDE SEQUENCE [LARGE SCALE GENOMIC DNA]</scope>
</reference>
<dbReference type="GeneID" id="54982902"/>
<evidence type="ECO:0000313" key="3">
    <source>
        <dbReference type="Proteomes" id="UP000228765"/>
    </source>
</evidence>
<dbReference type="EMBL" id="MF663786">
    <property type="protein sequence ID" value="ATI15646.1"/>
    <property type="molecule type" value="Genomic_DNA"/>
</dbReference>
<dbReference type="Pfam" id="PF18823">
    <property type="entry name" value="InPase"/>
    <property type="match status" value="1"/>
</dbReference>
<name>A0A291LAK2_9CAUD</name>
<protein>
    <recommendedName>
        <fullName evidence="1">Inorganic pyrophosphatase domain-containing protein</fullName>
    </recommendedName>
</protein>
<accession>A0A291LAK2</accession>
<evidence type="ECO:0000313" key="2">
    <source>
        <dbReference type="EMBL" id="ATI15646.1"/>
    </source>
</evidence>
<proteinExistence type="predicted"/>
<sequence>MGAVVLLKADAWTPPTPAQAEAGNYKKPRVKWNGLEIAIENPAGSVREGKGWRTKMKYDYGYVCRSEAVDGDEVDVYLGPELETAPTVYVVHQRKYGEWAKYDEDKCMLGFPSEAAARAAYLEHYDDPRFLGPITAMPVDEFVTKVRATRDKPAMIKALVLFLAARPAN</sequence>
<feature type="domain" description="Inorganic pyrophosphatase" evidence="1">
    <location>
        <begin position="18"/>
        <end position="145"/>
    </location>
</feature>
<dbReference type="Proteomes" id="UP000228765">
    <property type="component" value="Segment"/>
</dbReference>
<organism evidence="2 3">
    <name type="scientific">Bordetella phage vB_BbrM_PHB04</name>
    <dbReference type="NCBI Taxonomy" id="2029657"/>
    <lineage>
        <taxon>Viruses</taxon>
        <taxon>Duplodnaviria</taxon>
        <taxon>Heunggongvirae</taxon>
        <taxon>Uroviricota</taxon>
        <taxon>Caudoviricetes</taxon>
        <taxon>Phabquatrovirus</taxon>
        <taxon>Phabquatrovirus PHB04</taxon>
    </lineage>
</organism>
<keyword evidence="3" id="KW-1185">Reference proteome</keyword>
<dbReference type="RefSeq" id="YP_009792694.1">
    <property type="nucleotide sequence ID" value="NC_047861.1"/>
</dbReference>